<dbReference type="Proteomes" id="UP000253769">
    <property type="component" value="Unassembled WGS sequence"/>
</dbReference>
<comment type="caution">
    <text evidence="2">The sequence shown here is derived from an EMBL/GenBank/DDBJ whole genome shotgun (WGS) entry which is preliminary data.</text>
</comment>
<dbReference type="PANTHER" id="PTHR46401:SF2">
    <property type="entry name" value="GLYCOSYLTRANSFERASE WBBK-RELATED"/>
    <property type="match status" value="1"/>
</dbReference>
<evidence type="ECO:0008006" key="4">
    <source>
        <dbReference type="Google" id="ProtNLM"/>
    </source>
</evidence>
<evidence type="ECO:0000313" key="3">
    <source>
        <dbReference type="Proteomes" id="UP000253769"/>
    </source>
</evidence>
<sequence length="400" mass="45530">MTIKIKGIDLSESTQEILRKYQFIVLAPNNWNGQWMNRQQLFSRIAPYSNVIYSQGIPSVWELSSPAQLLKHPFSNSAIYDSAQIDKPSSLLFHWPRLKRISRWAIKQHSRTLAAKFNNRSRRVLYVFHPNYAHYIDTIKHDLLIYHPYDDFSKQGAHAEQLSQQEGKLLKQADLVITPSSDVSCNMAQRSGRDDIKTIKNGVDFDAFSQSQQLQCPEDLARITGPTIGYIGSINVKVDLNLLDFLAEQLPHVQQILIGPIGNLTGKGELFNQLTNRPNVHCLGAKDYRRLPAYAGHIDCHLMCYDTSPTLWARLAYPLKLNEYLATKKPLISCPLSSVEDQEQLMDVCSTPQQWLEAINQRLSQTSEKLAAGYQYASQQSWDRRVQQLATLLSSAKADK</sequence>
<dbReference type="EMBL" id="QQOH01000001">
    <property type="protein sequence ID" value="RDE24805.1"/>
    <property type="molecule type" value="Genomic_DNA"/>
</dbReference>
<dbReference type="Gene3D" id="3.40.50.2000">
    <property type="entry name" value="Glycogen Phosphorylase B"/>
    <property type="match status" value="1"/>
</dbReference>
<dbReference type="GO" id="GO:0009103">
    <property type="term" value="P:lipopolysaccharide biosynthetic process"/>
    <property type="evidence" value="ECO:0007669"/>
    <property type="project" value="TreeGrafter"/>
</dbReference>
<keyword evidence="1" id="KW-0808">Transferase</keyword>
<proteinExistence type="predicted"/>
<dbReference type="Gene3D" id="3.40.50.11010">
    <property type="match status" value="1"/>
</dbReference>
<keyword evidence="3" id="KW-1185">Reference proteome</keyword>
<accession>A0A369WZ66</accession>
<dbReference type="GO" id="GO:0016757">
    <property type="term" value="F:glycosyltransferase activity"/>
    <property type="evidence" value="ECO:0007669"/>
    <property type="project" value="TreeGrafter"/>
</dbReference>
<evidence type="ECO:0000313" key="2">
    <source>
        <dbReference type="EMBL" id="RDE24805.1"/>
    </source>
</evidence>
<name>A0A369WZ66_9GAMM</name>
<protein>
    <recommendedName>
        <fullName evidence="4">Glycosyltransferase family 1 protein</fullName>
    </recommendedName>
</protein>
<reference evidence="2 3" key="1">
    <citation type="submission" date="2018-07" db="EMBL/GenBank/DDBJ databases">
        <title>Motiliproteus coralliicola sp. nov., a bacterium isolated from Coral.</title>
        <authorList>
            <person name="Wang G."/>
        </authorList>
    </citation>
    <scope>NUCLEOTIDE SEQUENCE [LARGE SCALE GENOMIC DNA]</scope>
    <source>
        <strain evidence="2 3">C34</strain>
    </source>
</reference>
<dbReference type="AlphaFoldDB" id="A0A369WZ66"/>
<evidence type="ECO:0000256" key="1">
    <source>
        <dbReference type="ARBA" id="ARBA00022679"/>
    </source>
</evidence>
<dbReference type="SUPFAM" id="SSF53756">
    <property type="entry name" value="UDP-Glycosyltransferase/glycogen phosphorylase"/>
    <property type="match status" value="1"/>
</dbReference>
<gene>
    <name evidence="2" type="ORF">DV711_04265</name>
</gene>
<dbReference type="PANTHER" id="PTHR46401">
    <property type="entry name" value="GLYCOSYLTRANSFERASE WBBK-RELATED"/>
    <property type="match status" value="1"/>
</dbReference>
<organism evidence="2 3">
    <name type="scientific">Motiliproteus coralliicola</name>
    <dbReference type="NCBI Taxonomy" id="2283196"/>
    <lineage>
        <taxon>Bacteria</taxon>
        <taxon>Pseudomonadati</taxon>
        <taxon>Pseudomonadota</taxon>
        <taxon>Gammaproteobacteria</taxon>
        <taxon>Oceanospirillales</taxon>
        <taxon>Oceanospirillaceae</taxon>
        <taxon>Motiliproteus</taxon>
    </lineage>
</organism>